<dbReference type="SUPFAM" id="SSF51735">
    <property type="entry name" value="NAD(P)-binding Rossmann-fold domains"/>
    <property type="match status" value="1"/>
</dbReference>
<evidence type="ECO:0000313" key="8">
    <source>
        <dbReference type="Proteomes" id="UP001203207"/>
    </source>
</evidence>
<name>A0AAE3FX49_9EURY</name>
<evidence type="ECO:0000256" key="5">
    <source>
        <dbReference type="ARBA" id="ARBA00023244"/>
    </source>
</evidence>
<gene>
    <name evidence="7" type="ORF">AArcSt2_06705</name>
</gene>
<dbReference type="InterPro" id="IPR028161">
    <property type="entry name" value="Met8-like"/>
</dbReference>
<evidence type="ECO:0000256" key="3">
    <source>
        <dbReference type="ARBA" id="ARBA00023002"/>
    </source>
</evidence>
<reference evidence="7" key="1">
    <citation type="journal article" date="2022" name="Syst. Appl. Microbiol.">
        <title>Natronocalculus amylovorans gen. nov., sp. nov., and Natranaeroarchaeum aerophilus sp. nov., dominant culturable amylolytic natronoarchaea from hypersaline soda lakes in southwestern Siberia.</title>
        <authorList>
            <person name="Sorokin D.Y."/>
            <person name="Elcheninov A.G."/>
            <person name="Khizhniak T.V."/>
            <person name="Koenen M."/>
            <person name="Bale N.J."/>
            <person name="Damste J.S.S."/>
            <person name="Kublanov I.V."/>
        </authorList>
    </citation>
    <scope>NUCLEOTIDE SEQUENCE</scope>
    <source>
        <strain evidence="7">AArc-St2</strain>
    </source>
</reference>
<evidence type="ECO:0000313" key="7">
    <source>
        <dbReference type="EMBL" id="MCL9816633.1"/>
    </source>
</evidence>
<keyword evidence="5" id="KW-0627">Porphyrin biosynthesis</keyword>
<evidence type="ECO:0000256" key="4">
    <source>
        <dbReference type="ARBA" id="ARBA00023027"/>
    </source>
</evidence>
<proteinExistence type="predicted"/>
<evidence type="ECO:0000256" key="2">
    <source>
        <dbReference type="ARBA" id="ARBA00012400"/>
    </source>
</evidence>
<protein>
    <recommendedName>
        <fullName evidence="2">precorrin-2 dehydrogenase</fullName>
        <ecNumber evidence="2">1.3.1.76</ecNumber>
    </recommendedName>
</protein>
<dbReference type="Pfam" id="PF13241">
    <property type="entry name" value="NAD_binding_7"/>
    <property type="match status" value="1"/>
</dbReference>
<organism evidence="7 8">
    <name type="scientific">Natronocalculus amylovorans</name>
    <dbReference type="NCBI Taxonomy" id="2917812"/>
    <lineage>
        <taxon>Archaea</taxon>
        <taxon>Methanobacteriati</taxon>
        <taxon>Methanobacteriota</taxon>
        <taxon>Stenosarchaea group</taxon>
        <taxon>Halobacteria</taxon>
        <taxon>Halobacteriales</taxon>
        <taxon>Haloferacaceae</taxon>
        <taxon>Natronocalculus</taxon>
    </lineage>
</organism>
<keyword evidence="4" id="KW-0520">NAD</keyword>
<comment type="caution">
    <text evidence="7">The sequence shown here is derived from an EMBL/GenBank/DDBJ whole genome shotgun (WGS) entry which is preliminary data.</text>
</comment>
<dbReference type="GO" id="GO:0043115">
    <property type="term" value="F:precorrin-2 dehydrogenase activity"/>
    <property type="evidence" value="ECO:0007669"/>
    <property type="project" value="UniProtKB-EC"/>
</dbReference>
<dbReference type="GO" id="GO:0019354">
    <property type="term" value="P:siroheme biosynthetic process"/>
    <property type="evidence" value="ECO:0007669"/>
    <property type="project" value="InterPro"/>
</dbReference>
<dbReference type="RefSeq" id="WP_174652104.1">
    <property type="nucleotide sequence ID" value="NZ_JAKRVX010000002.1"/>
</dbReference>
<dbReference type="AlphaFoldDB" id="A0AAE3FX49"/>
<dbReference type="Proteomes" id="UP001203207">
    <property type="component" value="Unassembled WGS sequence"/>
</dbReference>
<comment type="catalytic activity">
    <reaction evidence="6">
        <text>precorrin-2 + NAD(+) = sirohydrochlorin + NADH + 2 H(+)</text>
        <dbReference type="Rhea" id="RHEA:15613"/>
        <dbReference type="ChEBI" id="CHEBI:15378"/>
        <dbReference type="ChEBI" id="CHEBI:57540"/>
        <dbReference type="ChEBI" id="CHEBI:57945"/>
        <dbReference type="ChEBI" id="CHEBI:58351"/>
        <dbReference type="ChEBI" id="CHEBI:58827"/>
        <dbReference type="EC" id="1.3.1.76"/>
    </reaction>
</comment>
<dbReference type="EC" id="1.3.1.76" evidence="2"/>
<dbReference type="InterPro" id="IPR006367">
    <property type="entry name" value="Sirohaem_synthase_N"/>
</dbReference>
<evidence type="ECO:0000256" key="1">
    <source>
        <dbReference type="ARBA" id="ARBA00005010"/>
    </source>
</evidence>
<keyword evidence="3" id="KW-0560">Oxidoreductase</keyword>
<dbReference type="PANTHER" id="PTHR35330:SF1">
    <property type="entry name" value="SIROHEME BIOSYNTHESIS PROTEIN MET8"/>
    <property type="match status" value="1"/>
</dbReference>
<reference evidence="7" key="2">
    <citation type="submission" date="2022-02" db="EMBL/GenBank/DDBJ databases">
        <authorList>
            <person name="Elcheninov A.G."/>
            <person name="Sorokin D.Y."/>
            <person name="Kublanov I.V."/>
        </authorList>
    </citation>
    <scope>NUCLEOTIDE SEQUENCE</scope>
    <source>
        <strain evidence="7">AArc-St2</strain>
    </source>
</reference>
<dbReference type="PANTHER" id="PTHR35330">
    <property type="entry name" value="SIROHEME BIOSYNTHESIS PROTEIN MET8"/>
    <property type="match status" value="1"/>
</dbReference>
<comment type="pathway">
    <text evidence="1">Porphyrin-containing compound metabolism; siroheme biosynthesis; sirohydrochlorin from precorrin-2: step 1/1.</text>
</comment>
<keyword evidence="8" id="KW-1185">Reference proteome</keyword>
<dbReference type="NCBIfam" id="TIGR01470">
    <property type="entry name" value="cysG_Nterm"/>
    <property type="match status" value="1"/>
</dbReference>
<dbReference type="Gene3D" id="3.30.160.110">
    <property type="entry name" value="Siroheme synthase, domain 2"/>
    <property type="match status" value="1"/>
</dbReference>
<dbReference type="EMBL" id="JAKRVX010000002">
    <property type="protein sequence ID" value="MCL9816633.1"/>
    <property type="molecule type" value="Genomic_DNA"/>
</dbReference>
<dbReference type="SUPFAM" id="SSF75615">
    <property type="entry name" value="Siroheme synthase middle domains-like"/>
    <property type="match status" value="1"/>
</dbReference>
<evidence type="ECO:0000256" key="6">
    <source>
        <dbReference type="ARBA" id="ARBA00047561"/>
    </source>
</evidence>
<dbReference type="InterPro" id="IPR036291">
    <property type="entry name" value="NAD(P)-bd_dom_sf"/>
</dbReference>
<accession>A0AAE3FX49</accession>
<dbReference type="GO" id="GO:0004325">
    <property type="term" value="F:ferrochelatase activity"/>
    <property type="evidence" value="ECO:0007669"/>
    <property type="project" value="InterPro"/>
</dbReference>
<sequence>MIPLYHDFRGETVVIFGGGSVGYRKAQRFATEARVIVVSPKFDPRFADLDSESIELIRAAPAAAAVGSWIDRCEPALVVIATNNTEINDAIDTAASERGVLRNNAAMSGERSARSVVVPATVSDGPVTVSISTGANSPALAKYLRQQLEGKIDGAGELAALTSELREELKKSELSPQQRRDAIRAVVRSEAVWKALHSGDTKAKKEATRVITETVGDWV</sequence>
<dbReference type="Gene3D" id="3.40.50.720">
    <property type="entry name" value="NAD(P)-binding Rossmann-like Domain"/>
    <property type="match status" value="1"/>
</dbReference>